<comment type="similarity">
    <text evidence="3">Belongs to the EGR C2H2-type zinc-finger protein family.</text>
</comment>
<evidence type="ECO:0000256" key="9">
    <source>
        <dbReference type="ARBA" id="ARBA00023015"/>
    </source>
</evidence>
<keyword evidence="8" id="KW-0862">Zinc</keyword>
<evidence type="ECO:0000256" key="5">
    <source>
        <dbReference type="ARBA" id="ARBA00022723"/>
    </source>
</evidence>
<evidence type="ECO:0000256" key="6">
    <source>
        <dbReference type="ARBA" id="ARBA00022737"/>
    </source>
</evidence>
<accession>A0A1B6IG43</accession>
<dbReference type="FunFam" id="3.30.160.60:FF:000092">
    <property type="entry name" value="Early growth response protein 3"/>
    <property type="match status" value="1"/>
</dbReference>
<evidence type="ECO:0000256" key="13">
    <source>
        <dbReference type="PROSITE-ProRule" id="PRU00042"/>
    </source>
</evidence>
<dbReference type="AlphaFoldDB" id="A0A1B6IG43"/>
<dbReference type="Gene3D" id="3.30.160.60">
    <property type="entry name" value="Classic Zinc Finger"/>
    <property type="match status" value="3"/>
</dbReference>
<dbReference type="PANTHER" id="PTHR23235">
    <property type="entry name" value="KRUEPPEL-LIKE TRANSCRIPTION FACTOR"/>
    <property type="match status" value="1"/>
</dbReference>
<feature type="region of interest" description="Disordered" evidence="14">
    <location>
        <begin position="585"/>
        <end position="643"/>
    </location>
</feature>
<feature type="compositionally biased region" description="Basic residues" evidence="14">
    <location>
        <begin position="587"/>
        <end position="599"/>
    </location>
</feature>
<feature type="non-terminal residue" evidence="16">
    <location>
        <position position="1"/>
    </location>
</feature>
<dbReference type="InterPro" id="IPR013087">
    <property type="entry name" value="Znf_C2H2_type"/>
</dbReference>
<keyword evidence="11" id="KW-0804">Transcription</keyword>
<dbReference type="SMART" id="SM00355">
    <property type="entry name" value="ZnF_C2H2"/>
    <property type="match status" value="3"/>
</dbReference>
<evidence type="ECO:0000256" key="2">
    <source>
        <dbReference type="ARBA" id="ARBA00004496"/>
    </source>
</evidence>
<evidence type="ECO:0000313" key="16">
    <source>
        <dbReference type="EMBL" id="JAS85888.1"/>
    </source>
</evidence>
<keyword evidence="9" id="KW-0805">Transcription regulation</keyword>
<keyword evidence="7 13" id="KW-0863">Zinc-finger</keyword>
<dbReference type="PROSITE" id="PS50157">
    <property type="entry name" value="ZINC_FINGER_C2H2_2"/>
    <property type="match status" value="3"/>
</dbReference>
<proteinExistence type="inferred from homology"/>
<evidence type="ECO:0000256" key="7">
    <source>
        <dbReference type="ARBA" id="ARBA00022771"/>
    </source>
</evidence>
<evidence type="ECO:0000256" key="8">
    <source>
        <dbReference type="ARBA" id="ARBA00022833"/>
    </source>
</evidence>
<feature type="region of interest" description="Disordered" evidence="14">
    <location>
        <begin position="153"/>
        <end position="312"/>
    </location>
</feature>
<evidence type="ECO:0000256" key="14">
    <source>
        <dbReference type="SAM" id="MobiDB-lite"/>
    </source>
</evidence>
<feature type="domain" description="C2H2-type" evidence="15">
    <location>
        <begin position="512"/>
        <end position="541"/>
    </location>
</feature>
<evidence type="ECO:0000256" key="4">
    <source>
        <dbReference type="ARBA" id="ARBA00022490"/>
    </source>
</evidence>
<evidence type="ECO:0000256" key="1">
    <source>
        <dbReference type="ARBA" id="ARBA00004123"/>
    </source>
</evidence>
<feature type="compositionally biased region" description="Low complexity" evidence="14">
    <location>
        <begin position="603"/>
        <end position="613"/>
    </location>
</feature>
<feature type="region of interest" description="Disordered" evidence="14">
    <location>
        <begin position="329"/>
        <end position="356"/>
    </location>
</feature>
<evidence type="ECO:0000256" key="10">
    <source>
        <dbReference type="ARBA" id="ARBA00023125"/>
    </source>
</evidence>
<keyword evidence="4" id="KW-0963">Cytoplasm</keyword>
<feature type="compositionally biased region" description="Low complexity" evidence="14">
    <location>
        <begin position="159"/>
        <end position="169"/>
    </location>
</feature>
<name>A0A1B6IG43_9HEMI</name>
<feature type="domain" description="C2H2-type" evidence="15">
    <location>
        <begin position="570"/>
        <end position="597"/>
    </location>
</feature>
<protein>
    <recommendedName>
        <fullName evidence="15">C2H2-type domain-containing protein</fullName>
    </recommendedName>
</protein>
<comment type="subcellular location">
    <subcellularLocation>
        <location evidence="2">Cytoplasm</location>
    </subcellularLocation>
    <subcellularLocation>
        <location evidence="1">Nucleus</location>
    </subcellularLocation>
</comment>
<reference evidence="16" key="1">
    <citation type="submission" date="2015-11" db="EMBL/GenBank/DDBJ databases">
        <title>De novo transcriptome assembly of four potential Pierce s Disease insect vectors from Arizona vineyards.</title>
        <authorList>
            <person name="Tassone E.E."/>
        </authorList>
    </citation>
    <scope>NUCLEOTIDE SEQUENCE</scope>
</reference>
<keyword evidence="5" id="KW-0479">Metal-binding</keyword>
<keyword evidence="12" id="KW-0539">Nucleus</keyword>
<evidence type="ECO:0000256" key="11">
    <source>
        <dbReference type="ARBA" id="ARBA00023163"/>
    </source>
</evidence>
<dbReference type="InterPro" id="IPR036236">
    <property type="entry name" value="Znf_C2H2_sf"/>
</dbReference>
<dbReference type="Pfam" id="PF00096">
    <property type="entry name" value="zf-C2H2"/>
    <property type="match status" value="2"/>
</dbReference>
<dbReference type="GO" id="GO:0005634">
    <property type="term" value="C:nucleus"/>
    <property type="evidence" value="ECO:0007669"/>
    <property type="project" value="UniProtKB-SubCell"/>
</dbReference>
<sequence>RSVRVVSESAGVRDRAVSAVQCWPWGMGRDAAMLLAMKREPDDVPEGESPGGAEFLDIVQVQRLLRPSFPYNAHAHNLHPPPGNIEDWFNLWFNNTGAPSPPDPTATMIMDGLETLAPHSSHSFLLTETAAAAAHHFNVLSFDTCLYPRGLVTGGDPGGSPTPASGPATDLSEAQDPEPPPGDLNTPVTTSGDGPSFFGPSTVVEPPPITGSLDPEELSEPSSPTKGEDSSLNLQPKLESLSSPVLEEEEASSASSISMFPTAGNPPHGSTSGGKISYRGVFTTSASSPVQGNSGLAHSPTTGSSNINHWLLPSPDKNLFPPIFGLLQQQQPQSSPHQQYPSASGSPASAPHYDDRSQQPHVEFLGLSIECGGNLSLKQPPSYPSCGSDQDLMYSRVSQPLMQGSPSGKYQWLDSPDYGGASSIVVPGPSGLVPKQEPAYSGVACSAVGDVQSPGGQNYAVQLAEYNPSTSKGHEILSQVYQQSPIPLKLVPVKPRKYPNRPSKTPVHERPYACPVENCDRRFSRSDELTRHIRIHTGQKPFQCRICMRSFSRSDHLTTHIRTHTGEKPFSCDVCGRKFARSDEKKRHAKVHLKQRSKKDQKMGGMMQQGGSQHPHHLHHHPHLQHTVTSEDSLNVPVVTTSL</sequence>
<dbReference type="PANTHER" id="PTHR23235:SF60">
    <property type="entry name" value="STRIPE, ISOFORM D"/>
    <property type="match status" value="1"/>
</dbReference>
<feature type="compositionally biased region" description="Polar residues" evidence="14">
    <location>
        <begin position="282"/>
        <end position="308"/>
    </location>
</feature>
<dbReference type="SUPFAM" id="SSF57667">
    <property type="entry name" value="beta-beta-alpha zinc fingers"/>
    <property type="match status" value="2"/>
</dbReference>
<keyword evidence="10" id="KW-0238">DNA-binding</keyword>
<dbReference type="PROSITE" id="PS00028">
    <property type="entry name" value="ZINC_FINGER_C2H2_1"/>
    <property type="match status" value="3"/>
</dbReference>
<evidence type="ECO:0000256" key="3">
    <source>
        <dbReference type="ARBA" id="ARBA00005682"/>
    </source>
</evidence>
<evidence type="ECO:0000259" key="15">
    <source>
        <dbReference type="PROSITE" id="PS50157"/>
    </source>
</evidence>
<dbReference type="EMBL" id="GECU01021818">
    <property type="protein sequence ID" value="JAS85888.1"/>
    <property type="molecule type" value="Transcribed_RNA"/>
</dbReference>
<dbReference type="GO" id="GO:0008270">
    <property type="term" value="F:zinc ion binding"/>
    <property type="evidence" value="ECO:0007669"/>
    <property type="project" value="UniProtKB-KW"/>
</dbReference>
<feature type="compositionally biased region" description="Polar residues" evidence="14">
    <location>
        <begin position="627"/>
        <end position="643"/>
    </location>
</feature>
<dbReference type="GO" id="GO:0000981">
    <property type="term" value="F:DNA-binding transcription factor activity, RNA polymerase II-specific"/>
    <property type="evidence" value="ECO:0007669"/>
    <property type="project" value="TreeGrafter"/>
</dbReference>
<feature type="domain" description="C2H2-type" evidence="15">
    <location>
        <begin position="542"/>
        <end position="569"/>
    </location>
</feature>
<feature type="compositionally biased region" description="Basic residues" evidence="14">
    <location>
        <begin position="614"/>
        <end position="624"/>
    </location>
</feature>
<evidence type="ECO:0000256" key="12">
    <source>
        <dbReference type="ARBA" id="ARBA00023242"/>
    </source>
</evidence>
<dbReference type="GO" id="GO:0000978">
    <property type="term" value="F:RNA polymerase II cis-regulatory region sequence-specific DNA binding"/>
    <property type="evidence" value="ECO:0007669"/>
    <property type="project" value="TreeGrafter"/>
</dbReference>
<organism evidence="16">
    <name type="scientific">Homalodisca liturata</name>
    <dbReference type="NCBI Taxonomy" id="320908"/>
    <lineage>
        <taxon>Eukaryota</taxon>
        <taxon>Metazoa</taxon>
        <taxon>Ecdysozoa</taxon>
        <taxon>Arthropoda</taxon>
        <taxon>Hexapoda</taxon>
        <taxon>Insecta</taxon>
        <taxon>Pterygota</taxon>
        <taxon>Neoptera</taxon>
        <taxon>Paraneoptera</taxon>
        <taxon>Hemiptera</taxon>
        <taxon>Auchenorrhyncha</taxon>
        <taxon>Membracoidea</taxon>
        <taxon>Cicadellidae</taxon>
        <taxon>Cicadellinae</taxon>
        <taxon>Proconiini</taxon>
        <taxon>Homalodisca</taxon>
    </lineage>
</organism>
<dbReference type="GO" id="GO:0005737">
    <property type="term" value="C:cytoplasm"/>
    <property type="evidence" value="ECO:0007669"/>
    <property type="project" value="UniProtKB-SubCell"/>
</dbReference>
<feature type="compositionally biased region" description="Low complexity" evidence="14">
    <location>
        <begin position="329"/>
        <end position="351"/>
    </location>
</feature>
<keyword evidence="6" id="KW-0677">Repeat</keyword>
<gene>
    <name evidence="16" type="ORF">g.23726</name>
</gene>